<evidence type="ECO:0000256" key="5">
    <source>
        <dbReference type="ARBA" id="ARBA00022679"/>
    </source>
</evidence>
<keyword evidence="13" id="KW-1185">Reference proteome</keyword>
<organism evidence="12 13">
    <name type="scientific">Robbsia betulipollinis</name>
    <dbReference type="NCBI Taxonomy" id="2981849"/>
    <lineage>
        <taxon>Bacteria</taxon>
        <taxon>Pseudomonadati</taxon>
        <taxon>Pseudomonadota</taxon>
        <taxon>Betaproteobacteria</taxon>
        <taxon>Burkholderiales</taxon>
        <taxon>Burkholderiaceae</taxon>
        <taxon>Robbsia</taxon>
    </lineage>
</organism>
<feature type="region of interest" description="Disordered" evidence="10">
    <location>
        <begin position="240"/>
        <end position="262"/>
    </location>
</feature>
<keyword evidence="8 9" id="KW-0289">Folate biosynthesis</keyword>
<dbReference type="EC" id="2.5.1.15" evidence="4 9"/>
<keyword evidence="6 9" id="KW-0479">Metal-binding</keyword>
<dbReference type="InterPro" id="IPR006390">
    <property type="entry name" value="DHP_synth_dom"/>
</dbReference>
<accession>A0ABT3ZRI6</accession>
<evidence type="ECO:0000259" key="11">
    <source>
        <dbReference type="PROSITE" id="PS50972"/>
    </source>
</evidence>
<evidence type="ECO:0000256" key="3">
    <source>
        <dbReference type="ARBA" id="ARBA00004763"/>
    </source>
</evidence>
<dbReference type="SUPFAM" id="SSF51717">
    <property type="entry name" value="Dihydropteroate synthetase-like"/>
    <property type="match status" value="1"/>
</dbReference>
<feature type="compositionally biased region" description="Low complexity" evidence="10">
    <location>
        <begin position="240"/>
        <end position="256"/>
    </location>
</feature>
<dbReference type="PANTHER" id="PTHR20941">
    <property type="entry name" value="FOLATE SYNTHESIS PROTEINS"/>
    <property type="match status" value="1"/>
</dbReference>
<evidence type="ECO:0000256" key="4">
    <source>
        <dbReference type="ARBA" id="ARBA00012458"/>
    </source>
</evidence>
<evidence type="ECO:0000256" key="7">
    <source>
        <dbReference type="ARBA" id="ARBA00022842"/>
    </source>
</evidence>
<feature type="domain" description="Pterin-binding" evidence="11">
    <location>
        <begin position="20"/>
        <end position="299"/>
    </location>
</feature>
<evidence type="ECO:0000256" key="10">
    <source>
        <dbReference type="SAM" id="MobiDB-lite"/>
    </source>
</evidence>
<dbReference type="NCBIfam" id="TIGR01496">
    <property type="entry name" value="DHPS"/>
    <property type="match status" value="1"/>
</dbReference>
<protein>
    <recommendedName>
        <fullName evidence="4 9">Dihydropteroate synthase</fullName>
        <shortName evidence="9">DHPS</shortName>
        <ecNumber evidence="4 9">2.5.1.15</ecNumber>
    </recommendedName>
    <alternativeName>
        <fullName evidence="9">Dihydropteroate pyrophosphorylase</fullName>
    </alternativeName>
</protein>
<evidence type="ECO:0000256" key="9">
    <source>
        <dbReference type="RuleBase" id="RU361205"/>
    </source>
</evidence>
<dbReference type="PROSITE" id="PS50972">
    <property type="entry name" value="PTERIN_BINDING"/>
    <property type="match status" value="1"/>
</dbReference>
<dbReference type="InterPro" id="IPR000489">
    <property type="entry name" value="Pterin-binding_dom"/>
</dbReference>
<comment type="function">
    <text evidence="9">Catalyzes the condensation of para-aminobenzoate (pABA) with 6-hydroxymethyl-7,8-dihydropterin diphosphate (DHPt-PP) to form 7,8-dihydropteroate (H2Pte), the immediate precursor of folate derivatives.</text>
</comment>
<comment type="catalytic activity">
    <reaction evidence="1">
        <text>(7,8-dihydropterin-6-yl)methyl diphosphate + 4-aminobenzoate = 7,8-dihydropteroate + diphosphate</text>
        <dbReference type="Rhea" id="RHEA:19949"/>
        <dbReference type="ChEBI" id="CHEBI:17836"/>
        <dbReference type="ChEBI" id="CHEBI:17839"/>
        <dbReference type="ChEBI" id="CHEBI:33019"/>
        <dbReference type="ChEBI" id="CHEBI:72950"/>
        <dbReference type="EC" id="2.5.1.15"/>
    </reaction>
</comment>
<dbReference type="Proteomes" id="UP001082899">
    <property type="component" value="Unassembled WGS sequence"/>
</dbReference>
<dbReference type="GO" id="GO:0004156">
    <property type="term" value="F:dihydropteroate synthase activity"/>
    <property type="evidence" value="ECO:0007669"/>
    <property type="project" value="UniProtKB-EC"/>
</dbReference>
<dbReference type="RefSeq" id="WP_267848396.1">
    <property type="nucleotide sequence ID" value="NZ_JAPMXC010000005.1"/>
</dbReference>
<keyword evidence="5 9" id="KW-0808">Transferase</keyword>
<comment type="caution">
    <text evidence="12">The sequence shown here is derived from an EMBL/GenBank/DDBJ whole genome shotgun (WGS) entry which is preliminary data.</text>
</comment>
<dbReference type="InterPro" id="IPR045031">
    <property type="entry name" value="DHP_synth-like"/>
</dbReference>
<comment type="cofactor">
    <cofactor evidence="2 9">
        <name>Mg(2+)</name>
        <dbReference type="ChEBI" id="CHEBI:18420"/>
    </cofactor>
</comment>
<evidence type="ECO:0000313" key="13">
    <source>
        <dbReference type="Proteomes" id="UP001082899"/>
    </source>
</evidence>
<comment type="pathway">
    <text evidence="3 9">Cofactor biosynthesis; tetrahydrofolate biosynthesis; 7,8-dihydrofolate from 2-amino-4-hydroxy-6-hydroxymethyl-7,8-dihydropteridine diphosphate and 4-aminobenzoate: step 1/2.</text>
</comment>
<dbReference type="EMBL" id="JAPMXC010000005">
    <property type="protein sequence ID" value="MCY0388503.1"/>
    <property type="molecule type" value="Genomic_DNA"/>
</dbReference>
<sequence>MQDTHGTLRCGRFTFSLSRPLVMAILNVTPDSFSDGGQFHSRDAALRHAERLIADGADILDIGGESTRPGAPPLSLGEELDRVMPLVEALHDCGVAVSVDTYKPDVMRAVLDAGADMINDIRGFTEDDALEAVSRSECAVCAMHMRGDPRTMQDAPVYDDVVAEVREFLDRRVIALESAGVARERIVVDPGFGFGKNVAHNYRLLRDLPMTSPGGLPILVGMSRKSMLAAVLGDPLASASQTAAQTPSQTASQTTSRTMPLPPPAARLHGSIAAAICAAERGAAIIRVHDVAPTVEALAVWRAINAYHGDASDV</sequence>
<evidence type="ECO:0000256" key="1">
    <source>
        <dbReference type="ARBA" id="ARBA00000012"/>
    </source>
</evidence>
<keyword evidence="7 9" id="KW-0460">Magnesium</keyword>
<evidence type="ECO:0000313" key="12">
    <source>
        <dbReference type="EMBL" id="MCY0388503.1"/>
    </source>
</evidence>
<proteinExistence type="inferred from homology"/>
<gene>
    <name evidence="12" type="primary">folP</name>
    <name evidence="12" type="ORF">OVY01_15025</name>
</gene>
<evidence type="ECO:0000256" key="2">
    <source>
        <dbReference type="ARBA" id="ARBA00001946"/>
    </source>
</evidence>
<comment type="similarity">
    <text evidence="9">Belongs to the DHPS family.</text>
</comment>
<dbReference type="Pfam" id="PF00809">
    <property type="entry name" value="Pterin_bind"/>
    <property type="match status" value="1"/>
</dbReference>
<evidence type="ECO:0000256" key="6">
    <source>
        <dbReference type="ARBA" id="ARBA00022723"/>
    </source>
</evidence>
<dbReference type="PANTHER" id="PTHR20941:SF1">
    <property type="entry name" value="FOLIC ACID SYNTHESIS PROTEIN FOL1"/>
    <property type="match status" value="1"/>
</dbReference>
<name>A0ABT3ZRI6_9BURK</name>
<dbReference type="PROSITE" id="PS00793">
    <property type="entry name" value="DHPS_2"/>
    <property type="match status" value="1"/>
</dbReference>
<dbReference type="CDD" id="cd00739">
    <property type="entry name" value="DHPS"/>
    <property type="match status" value="1"/>
</dbReference>
<reference evidence="12" key="1">
    <citation type="submission" date="2022-11" db="EMBL/GenBank/DDBJ databases">
        <title>Robbsia betulipollinis sp. nov., isolated from pollen of birch (Betula pendula).</title>
        <authorList>
            <person name="Shi H."/>
            <person name="Ambika Manirajan B."/>
            <person name="Ratering S."/>
            <person name="Geissler-Plaum R."/>
            <person name="Schnell S."/>
        </authorList>
    </citation>
    <scope>NUCLEOTIDE SEQUENCE</scope>
    <source>
        <strain evidence="12">Bb-Pol-6</strain>
    </source>
</reference>
<evidence type="ECO:0000256" key="8">
    <source>
        <dbReference type="ARBA" id="ARBA00022909"/>
    </source>
</evidence>
<dbReference type="Gene3D" id="3.20.20.20">
    <property type="entry name" value="Dihydropteroate synthase-like"/>
    <property type="match status" value="1"/>
</dbReference>
<dbReference type="PROSITE" id="PS00792">
    <property type="entry name" value="DHPS_1"/>
    <property type="match status" value="1"/>
</dbReference>
<dbReference type="InterPro" id="IPR011005">
    <property type="entry name" value="Dihydropteroate_synth-like_sf"/>
</dbReference>